<feature type="domain" description="DUF2147" evidence="2">
    <location>
        <begin position="28"/>
        <end position="144"/>
    </location>
</feature>
<evidence type="ECO:0000313" key="3">
    <source>
        <dbReference type="EMBL" id="AEI47522.1"/>
    </source>
</evidence>
<name>A0A7U3ZHW1_RUNSL</name>
<dbReference type="Pfam" id="PF09917">
    <property type="entry name" value="DUF2147"/>
    <property type="match status" value="1"/>
</dbReference>
<proteinExistence type="predicted"/>
<reference evidence="4" key="1">
    <citation type="submission" date="2011-06" db="EMBL/GenBank/DDBJ databases">
        <title>The complete genome of chromosome of Runella slithyformis DSM 19594.</title>
        <authorList>
            <consortium name="US DOE Joint Genome Institute (JGI-PGF)"/>
            <person name="Lucas S."/>
            <person name="Han J."/>
            <person name="Lapidus A."/>
            <person name="Bruce D."/>
            <person name="Goodwin L."/>
            <person name="Pitluck S."/>
            <person name="Peters L."/>
            <person name="Kyrpides N."/>
            <person name="Mavromatis K."/>
            <person name="Ivanova N."/>
            <person name="Ovchinnikova G."/>
            <person name="Zhang X."/>
            <person name="Misra M."/>
            <person name="Detter J.C."/>
            <person name="Tapia R."/>
            <person name="Han C."/>
            <person name="Land M."/>
            <person name="Hauser L."/>
            <person name="Markowitz V."/>
            <person name="Cheng J.-F."/>
            <person name="Hugenholtz P."/>
            <person name="Woyke T."/>
            <person name="Wu D."/>
            <person name="Tindall B."/>
            <person name="Faehrich R."/>
            <person name="Brambilla E."/>
            <person name="Klenk H.-P."/>
            <person name="Eisen J.A."/>
        </authorList>
    </citation>
    <scope>NUCLEOTIDE SEQUENCE [LARGE SCALE GENOMIC DNA]</scope>
    <source>
        <strain evidence="4">ATCC 29530 / DSM 19594 / LMG 11500 / NCIMB 11436 / LSU 4</strain>
    </source>
</reference>
<feature type="signal peptide" evidence="1">
    <location>
        <begin position="1"/>
        <end position="19"/>
    </location>
</feature>
<dbReference type="PANTHER" id="PTHR36919:SF2">
    <property type="entry name" value="BLL6627 PROTEIN"/>
    <property type="match status" value="1"/>
</dbReference>
<dbReference type="EMBL" id="CP002859">
    <property type="protein sequence ID" value="AEI47522.1"/>
    <property type="molecule type" value="Genomic_DNA"/>
</dbReference>
<dbReference type="RefSeq" id="WP_013926841.1">
    <property type="nucleotide sequence ID" value="NC_015703.1"/>
</dbReference>
<accession>A0A7U3ZHW1</accession>
<reference evidence="3 4" key="2">
    <citation type="journal article" date="2012" name="Stand. Genomic Sci.">
        <title>Complete genome sequence of the aquatic bacterium Runella slithyformis type strain (LSU 4(T)).</title>
        <authorList>
            <person name="Copeland A."/>
            <person name="Zhang X."/>
            <person name="Misra M."/>
            <person name="Lapidus A."/>
            <person name="Nolan M."/>
            <person name="Lucas S."/>
            <person name="Deshpande S."/>
            <person name="Cheng J.F."/>
            <person name="Tapia R."/>
            <person name="Goodwin L.A."/>
            <person name="Pitluck S."/>
            <person name="Liolios K."/>
            <person name="Pagani I."/>
            <person name="Ivanova N."/>
            <person name="Mikhailova N."/>
            <person name="Pati A."/>
            <person name="Chen A."/>
            <person name="Palaniappan K."/>
            <person name="Land M."/>
            <person name="Hauser L."/>
            <person name="Pan C."/>
            <person name="Jeffries C.D."/>
            <person name="Detter J.C."/>
            <person name="Brambilla E.M."/>
            <person name="Rohde M."/>
            <person name="Djao O.D."/>
            <person name="Goker M."/>
            <person name="Sikorski J."/>
            <person name="Tindall B.J."/>
            <person name="Woyke T."/>
            <person name="Bristow J."/>
            <person name="Eisen J.A."/>
            <person name="Markowitz V."/>
            <person name="Hugenholtz P."/>
            <person name="Kyrpides N.C."/>
            <person name="Klenk H.P."/>
            <person name="Mavromatis K."/>
        </authorList>
    </citation>
    <scope>NUCLEOTIDE SEQUENCE [LARGE SCALE GENOMIC DNA]</scope>
    <source>
        <strain evidence="4">ATCC 29530 / DSM 19594 / LMG 11500 / NCIMB 11436 / LSU 4</strain>
    </source>
</reference>
<keyword evidence="4" id="KW-1185">Reference proteome</keyword>
<dbReference type="Gene3D" id="2.40.128.520">
    <property type="match status" value="1"/>
</dbReference>
<gene>
    <name evidence="3" type="ordered locus">Runsl_1091</name>
</gene>
<keyword evidence="1" id="KW-0732">Signal</keyword>
<evidence type="ECO:0000259" key="2">
    <source>
        <dbReference type="Pfam" id="PF09917"/>
    </source>
</evidence>
<organism evidence="3 4">
    <name type="scientific">Runella slithyformis (strain ATCC 29530 / DSM 19594 / LMG 11500 / NCIMB 11436 / LSU 4)</name>
    <dbReference type="NCBI Taxonomy" id="761193"/>
    <lineage>
        <taxon>Bacteria</taxon>
        <taxon>Pseudomonadati</taxon>
        <taxon>Bacteroidota</taxon>
        <taxon>Cytophagia</taxon>
        <taxon>Cytophagales</taxon>
        <taxon>Spirosomataceae</taxon>
        <taxon>Runella</taxon>
    </lineage>
</organism>
<protein>
    <recommendedName>
        <fullName evidence="2">DUF2147 domain-containing protein</fullName>
    </recommendedName>
</protein>
<dbReference type="Proteomes" id="UP000000493">
    <property type="component" value="Chromosome"/>
</dbReference>
<dbReference type="KEGG" id="rsi:Runsl_1091"/>
<dbReference type="AlphaFoldDB" id="A0A7U3ZHW1"/>
<dbReference type="InterPro" id="IPR019223">
    <property type="entry name" value="DUF2147"/>
</dbReference>
<sequence>MKKVRLMLLMLFLSLQGMAQGNPDACLGTWLTGSKKGQIQIYKQGNNYFGKIVWLKEPNDPATGKPQTDTKNPDAQKAARPLLGLVNLRDFKYDGDNVWEDGKIYDPETGKEYSCKLKLTNANQLDVRGFVGVSLIGRTDTWVRVK</sequence>
<feature type="chain" id="PRO_5031027321" description="DUF2147 domain-containing protein" evidence="1">
    <location>
        <begin position="20"/>
        <end position="146"/>
    </location>
</feature>
<evidence type="ECO:0000256" key="1">
    <source>
        <dbReference type="SAM" id="SignalP"/>
    </source>
</evidence>
<dbReference type="PANTHER" id="PTHR36919">
    <property type="entry name" value="BLR1215 PROTEIN"/>
    <property type="match status" value="1"/>
</dbReference>
<evidence type="ECO:0000313" key="4">
    <source>
        <dbReference type="Proteomes" id="UP000000493"/>
    </source>
</evidence>